<evidence type="ECO:0000313" key="7">
    <source>
        <dbReference type="EMBL" id="WGH78416.1"/>
    </source>
</evidence>
<dbReference type="RefSeq" id="WP_279965167.1">
    <property type="nucleotide sequence ID" value="NZ_CP122537.1"/>
</dbReference>
<reference evidence="7 8" key="1">
    <citation type="submission" date="2023-04" db="EMBL/GenBank/DDBJ databases">
        <title>Jannaschia ovalis sp. nov., a marine bacterium isolated from sea tidal flat.</title>
        <authorList>
            <person name="Kwon D.Y."/>
            <person name="Kim J.-J."/>
        </authorList>
    </citation>
    <scope>NUCLEOTIDE SEQUENCE [LARGE SCALE GENOMIC DNA]</scope>
    <source>
        <strain evidence="7 8">GRR-S6-38</strain>
    </source>
</reference>
<dbReference type="Proteomes" id="UP001243420">
    <property type="component" value="Chromosome"/>
</dbReference>
<dbReference type="InterPro" id="IPR010920">
    <property type="entry name" value="LSM_dom_sf"/>
</dbReference>
<sequence>MEPVYTALDRIDDVLGGLPAFVEPLTIVALAIALALLIHGLAFRIILRRLRGVESLWARFLTRARRPLRLVSILVAIGLSVQATRLPPQVVGFLEHGALIAIIVLVGWFVLIASDILAARAMRTHRLDEADNLMARKYLTQLRILKRAVTIVTVILTAGAVLITFEGVREYGVSLFASAGAAGLVLGFAARPVLANLIAGIQIALTQPIRLEDVVIVEGEWGWIEEIYATYVVVRIWDWRRLVVPLSYFIEKPFQNWTRESASIMGSVFWYVDYTMPVEEMRQVVERTIADSPHWDGQVKVLQVVDTDKDTMHLRALMSSKDSPTNWNLRCEVREKVLAWLQEAHPESLPRLRGEVAMRDPWAMDGGPDPAAR</sequence>
<evidence type="ECO:0000256" key="4">
    <source>
        <dbReference type="ARBA" id="ARBA00023136"/>
    </source>
</evidence>
<feature type="domain" description="Mechanosensitive ion channel MscS" evidence="6">
    <location>
        <begin position="193"/>
        <end position="259"/>
    </location>
</feature>
<organism evidence="7 8">
    <name type="scientific">Jannaschia ovalis</name>
    <dbReference type="NCBI Taxonomy" id="3038773"/>
    <lineage>
        <taxon>Bacteria</taxon>
        <taxon>Pseudomonadati</taxon>
        <taxon>Pseudomonadota</taxon>
        <taxon>Alphaproteobacteria</taxon>
        <taxon>Rhodobacterales</taxon>
        <taxon>Roseobacteraceae</taxon>
        <taxon>Jannaschia</taxon>
    </lineage>
</organism>
<feature type="transmembrane region" description="Helical" evidence="5">
    <location>
        <begin position="144"/>
        <end position="165"/>
    </location>
</feature>
<accession>A0ABY8LAQ6</accession>
<protein>
    <submittedName>
        <fullName evidence="7">Mechanosensitive ion channel family protein</fullName>
    </submittedName>
</protein>
<evidence type="ECO:0000256" key="2">
    <source>
        <dbReference type="ARBA" id="ARBA00022692"/>
    </source>
</evidence>
<keyword evidence="8" id="KW-1185">Reference proteome</keyword>
<keyword evidence="4 5" id="KW-0472">Membrane</keyword>
<dbReference type="Gene3D" id="2.30.30.60">
    <property type="match status" value="1"/>
</dbReference>
<feature type="transmembrane region" description="Helical" evidence="5">
    <location>
        <begin position="68"/>
        <end position="86"/>
    </location>
</feature>
<feature type="transmembrane region" description="Helical" evidence="5">
    <location>
        <begin position="171"/>
        <end position="190"/>
    </location>
</feature>
<dbReference type="InterPro" id="IPR023408">
    <property type="entry name" value="MscS_beta-dom_sf"/>
</dbReference>
<evidence type="ECO:0000259" key="6">
    <source>
        <dbReference type="Pfam" id="PF00924"/>
    </source>
</evidence>
<dbReference type="PANTHER" id="PTHR30566">
    <property type="entry name" value="YNAI-RELATED MECHANOSENSITIVE ION CHANNEL"/>
    <property type="match status" value="1"/>
</dbReference>
<dbReference type="SUPFAM" id="SSF50182">
    <property type="entry name" value="Sm-like ribonucleoproteins"/>
    <property type="match status" value="1"/>
</dbReference>
<comment type="subcellular location">
    <subcellularLocation>
        <location evidence="1">Membrane</location>
    </subcellularLocation>
</comment>
<keyword evidence="3 5" id="KW-1133">Transmembrane helix</keyword>
<evidence type="ECO:0000313" key="8">
    <source>
        <dbReference type="Proteomes" id="UP001243420"/>
    </source>
</evidence>
<evidence type="ECO:0000256" key="3">
    <source>
        <dbReference type="ARBA" id="ARBA00022989"/>
    </source>
</evidence>
<dbReference type="EMBL" id="CP122537">
    <property type="protein sequence ID" value="WGH78416.1"/>
    <property type="molecule type" value="Genomic_DNA"/>
</dbReference>
<dbReference type="Pfam" id="PF00924">
    <property type="entry name" value="MS_channel_2nd"/>
    <property type="match status" value="1"/>
</dbReference>
<evidence type="ECO:0000256" key="1">
    <source>
        <dbReference type="ARBA" id="ARBA00004370"/>
    </source>
</evidence>
<dbReference type="InterPro" id="IPR006685">
    <property type="entry name" value="MscS_channel_2nd"/>
</dbReference>
<keyword evidence="2 5" id="KW-0812">Transmembrane</keyword>
<dbReference type="Gene3D" id="1.10.287.1260">
    <property type="match status" value="1"/>
</dbReference>
<feature type="transmembrane region" description="Helical" evidence="5">
    <location>
        <begin position="98"/>
        <end position="118"/>
    </location>
</feature>
<name>A0ABY8LAQ6_9RHOB</name>
<gene>
    <name evidence="7" type="ORF">P8627_15545</name>
</gene>
<feature type="transmembrane region" description="Helical" evidence="5">
    <location>
        <begin position="25"/>
        <end position="47"/>
    </location>
</feature>
<proteinExistence type="predicted"/>
<evidence type="ECO:0000256" key="5">
    <source>
        <dbReference type="SAM" id="Phobius"/>
    </source>
</evidence>
<dbReference type="PANTHER" id="PTHR30566:SF25">
    <property type="entry name" value="INNER MEMBRANE PROTEIN"/>
    <property type="match status" value="1"/>
</dbReference>